<protein>
    <recommendedName>
        <fullName evidence="4">FBD domain-containing protein</fullName>
    </recommendedName>
</protein>
<accession>A0A6G1CMD3</accession>
<dbReference type="Proteomes" id="UP000479710">
    <property type="component" value="Unassembled WGS sequence"/>
</dbReference>
<evidence type="ECO:0008006" key="4">
    <source>
        <dbReference type="Google" id="ProtNLM"/>
    </source>
</evidence>
<evidence type="ECO:0000313" key="2">
    <source>
        <dbReference type="EMBL" id="KAF0900944.1"/>
    </source>
</evidence>
<sequence>MADMPSPQAGRPGVSPHRRPRQHPLPPPHLRGGAHVHAVPGVAPPLGGTPHRRSPPQPEHQRLRRGRAAPPPHRCCRSFRLATRNRSWSPSAFHDWLLRLSRGGGLQDLELTLRYLYMNNKLNSCLFSLRELTSLRLYCCGLPHIAHRVRWVPESEDAVPLYGQSSEALGRELATLIAASPVLQEVTLIDAMLIGDGPDEDWVIRTSNLRKLTIALGCEYGAWMEDLPRLEECYLFGLNYAKYLMGMARVAKLTFYCNCMLSTEVDVLEQLPYLFENLRSLILGVNFCMMSHVLAIFCLLRSTPFLEELDVWVNAEF</sequence>
<dbReference type="OrthoDB" id="681413at2759"/>
<keyword evidence="3" id="KW-1185">Reference proteome</keyword>
<organism evidence="2 3">
    <name type="scientific">Oryza meyeriana var. granulata</name>
    <dbReference type="NCBI Taxonomy" id="110450"/>
    <lineage>
        <taxon>Eukaryota</taxon>
        <taxon>Viridiplantae</taxon>
        <taxon>Streptophyta</taxon>
        <taxon>Embryophyta</taxon>
        <taxon>Tracheophyta</taxon>
        <taxon>Spermatophyta</taxon>
        <taxon>Magnoliopsida</taxon>
        <taxon>Liliopsida</taxon>
        <taxon>Poales</taxon>
        <taxon>Poaceae</taxon>
        <taxon>BOP clade</taxon>
        <taxon>Oryzoideae</taxon>
        <taxon>Oryzeae</taxon>
        <taxon>Oryzinae</taxon>
        <taxon>Oryza</taxon>
        <taxon>Oryza meyeriana</taxon>
    </lineage>
</organism>
<evidence type="ECO:0000313" key="3">
    <source>
        <dbReference type="Proteomes" id="UP000479710"/>
    </source>
</evidence>
<dbReference type="InterPro" id="IPR032675">
    <property type="entry name" value="LRR_dom_sf"/>
</dbReference>
<gene>
    <name evidence="2" type="ORF">E2562_037082</name>
</gene>
<reference evidence="2 3" key="1">
    <citation type="submission" date="2019-11" db="EMBL/GenBank/DDBJ databases">
        <title>Whole genome sequence of Oryza granulata.</title>
        <authorList>
            <person name="Li W."/>
        </authorList>
    </citation>
    <scope>NUCLEOTIDE SEQUENCE [LARGE SCALE GENOMIC DNA]</scope>
    <source>
        <strain evidence="3">cv. Menghai</strain>
        <tissue evidence="2">Leaf</tissue>
    </source>
</reference>
<feature type="region of interest" description="Disordered" evidence="1">
    <location>
        <begin position="1"/>
        <end position="75"/>
    </location>
</feature>
<dbReference type="SUPFAM" id="SSF52047">
    <property type="entry name" value="RNI-like"/>
    <property type="match status" value="1"/>
</dbReference>
<dbReference type="Gene3D" id="3.80.10.10">
    <property type="entry name" value="Ribonuclease Inhibitor"/>
    <property type="match status" value="1"/>
</dbReference>
<name>A0A6G1CMD3_9ORYZ</name>
<evidence type="ECO:0000256" key="1">
    <source>
        <dbReference type="SAM" id="MobiDB-lite"/>
    </source>
</evidence>
<dbReference type="AlphaFoldDB" id="A0A6G1CMD3"/>
<dbReference type="EMBL" id="SPHZ02000009">
    <property type="protein sequence ID" value="KAF0900944.1"/>
    <property type="molecule type" value="Genomic_DNA"/>
</dbReference>
<comment type="caution">
    <text evidence="2">The sequence shown here is derived from an EMBL/GenBank/DDBJ whole genome shotgun (WGS) entry which is preliminary data.</text>
</comment>
<proteinExistence type="predicted"/>